<evidence type="ECO:0000313" key="2">
    <source>
        <dbReference type="EMBL" id="SMD24586.1"/>
    </source>
</evidence>
<reference evidence="3" key="1">
    <citation type="submission" date="2017-04" db="EMBL/GenBank/DDBJ databases">
        <authorList>
            <person name="Varghese N."/>
            <person name="Submissions S."/>
        </authorList>
    </citation>
    <scope>NUCLEOTIDE SEQUENCE [LARGE SCALE GENOMIC DNA]</scope>
    <source>
        <strain evidence="3">DSM 44073</strain>
    </source>
</reference>
<dbReference type="Proteomes" id="UP000192840">
    <property type="component" value="Unassembled WGS sequence"/>
</dbReference>
<organism evidence="2 3">
    <name type="scientific">Lentzea albidocapillata</name>
    <dbReference type="NCBI Taxonomy" id="40571"/>
    <lineage>
        <taxon>Bacteria</taxon>
        <taxon>Bacillati</taxon>
        <taxon>Actinomycetota</taxon>
        <taxon>Actinomycetes</taxon>
        <taxon>Pseudonocardiales</taxon>
        <taxon>Pseudonocardiaceae</taxon>
        <taxon>Lentzea</taxon>
    </lineage>
</organism>
<dbReference type="STRING" id="40571.SAMN05660733_07750"/>
<accession>A0A1W2FSI3</accession>
<keyword evidence="1" id="KW-0732">Signal</keyword>
<protein>
    <submittedName>
        <fullName evidence="2">Uncharacterized protein</fullName>
    </submittedName>
</protein>
<dbReference type="RefSeq" id="WP_157513043.1">
    <property type="nucleotide sequence ID" value="NZ_FWYC01000022.1"/>
</dbReference>
<feature type="signal peptide" evidence="1">
    <location>
        <begin position="1"/>
        <end position="21"/>
    </location>
</feature>
<dbReference type="AlphaFoldDB" id="A0A1W2FSI3"/>
<feature type="chain" id="PRO_5038441734" evidence="1">
    <location>
        <begin position="22"/>
        <end position="51"/>
    </location>
</feature>
<evidence type="ECO:0000256" key="1">
    <source>
        <dbReference type="SAM" id="SignalP"/>
    </source>
</evidence>
<gene>
    <name evidence="2" type="ORF">SAMN05660733_07750</name>
</gene>
<proteinExistence type="predicted"/>
<evidence type="ECO:0000313" key="3">
    <source>
        <dbReference type="Proteomes" id="UP000192840"/>
    </source>
</evidence>
<name>A0A1W2FSI3_9PSEU</name>
<keyword evidence="3" id="KW-1185">Reference proteome</keyword>
<dbReference type="EMBL" id="FWYC01000022">
    <property type="protein sequence ID" value="SMD24586.1"/>
    <property type="molecule type" value="Genomic_DNA"/>
</dbReference>
<sequence length="51" mass="5411">MRTPVLRRAATNLAAASPTFATILTGAPPAQATGCTATWFYAKPHTCTRTF</sequence>